<dbReference type="PANTHER" id="PTHR33154:SF12">
    <property type="entry name" value="TRANSCRIPTIONAL REGULATORY PROTEIN"/>
    <property type="match status" value="1"/>
</dbReference>
<protein>
    <submittedName>
        <fullName evidence="5">DNA-binding transcriptional ArsR family regulator</fullName>
    </submittedName>
</protein>
<dbReference type="InterPro" id="IPR036390">
    <property type="entry name" value="WH_DNA-bd_sf"/>
</dbReference>
<proteinExistence type="predicted"/>
<evidence type="ECO:0000256" key="3">
    <source>
        <dbReference type="ARBA" id="ARBA00023163"/>
    </source>
</evidence>
<keyword evidence="6" id="KW-1185">Reference proteome</keyword>
<dbReference type="PROSITE" id="PS50987">
    <property type="entry name" value="HTH_ARSR_2"/>
    <property type="match status" value="1"/>
</dbReference>
<feature type="domain" description="HTH arsR-type" evidence="4">
    <location>
        <begin position="6"/>
        <end position="101"/>
    </location>
</feature>
<organism evidence="5 6">
    <name type="scientific">Nonomuraea africana</name>
    <dbReference type="NCBI Taxonomy" id="46171"/>
    <lineage>
        <taxon>Bacteria</taxon>
        <taxon>Bacillati</taxon>
        <taxon>Actinomycetota</taxon>
        <taxon>Actinomycetes</taxon>
        <taxon>Streptosporangiales</taxon>
        <taxon>Streptosporangiaceae</taxon>
        <taxon>Nonomuraea</taxon>
    </lineage>
</organism>
<keyword evidence="2 5" id="KW-0238">DNA-binding</keyword>
<dbReference type="Pfam" id="PF12840">
    <property type="entry name" value="HTH_20"/>
    <property type="match status" value="1"/>
</dbReference>
<evidence type="ECO:0000259" key="4">
    <source>
        <dbReference type="PROSITE" id="PS50987"/>
    </source>
</evidence>
<comment type="caution">
    <text evidence="5">The sequence shown here is derived from an EMBL/GenBank/DDBJ whole genome shotgun (WGS) entry which is preliminary data.</text>
</comment>
<gene>
    <name evidence="5" type="ORF">H4W81_007872</name>
</gene>
<evidence type="ECO:0000313" key="5">
    <source>
        <dbReference type="EMBL" id="MBE1565093.1"/>
    </source>
</evidence>
<accession>A0ABR9KU13</accession>
<keyword evidence="3" id="KW-0804">Transcription</keyword>
<evidence type="ECO:0000256" key="2">
    <source>
        <dbReference type="ARBA" id="ARBA00023125"/>
    </source>
</evidence>
<dbReference type="GO" id="GO:0003677">
    <property type="term" value="F:DNA binding"/>
    <property type="evidence" value="ECO:0007669"/>
    <property type="project" value="UniProtKB-KW"/>
</dbReference>
<dbReference type="SUPFAM" id="SSF46785">
    <property type="entry name" value="Winged helix' DNA-binding domain"/>
    <property type="match status" value="1"/>
</dbReference>
<evidence type="ECO:0000256" key="1">
    <source>
        <dbReference type="ARBA" id="ARBA00023015"/>
    </source>
</evidence>
<keyword evidence="1" id="KW-0805">Transcription regulation</keyword>
<dbReference type="RefSeq" id="WP_192779365.1">
    <property type="nucleotide sequence ID" value="NZ_BAAASY010000018.1"/>
</dbReference>
<dbReference type="InterPro" id="IPR036388">
    <property type="entry name" value="WH-like_DNA-bd_sf"/>
</dbReference>
<dbReference type="Gene3D" id="1.10.10.10">
    <property type="entry name" value="Winged helix-like DNA-binding domain superfamily/Winged helix DNA-binding domain"/>
    <property type="match status" value="1"/>
</dbReference>
<dbReference type="CDD" id="cd00090">
    <property type="entry name" value="HTH_ARSR"/>
    <property type="match status" value="1"/>
</dbReference>
<dbReference type="InterPro" id="IPR011991">
    <property type="entry name" value="ArsR-like_HTH"/>
</dbReference>
<dbReference type="InterPro" id="IPR051081">
    <property type="entry name" value="HTH_MetalResp_TranReg"/>
</dbReference>
<dbReference type="PANTHER" id="PTHR33154">
    <property type="entry name" value="TRANSCRIPTIONAL REGULATOR, ARSR FAMILY"/>
    <property type="match status" value="1"/>
</dbReference>
<dbReference type="NCBIfam" id="NF033788">
    <property type="entry name" value="HTH_metalloreg"/>
    <property type="match status" value="1"/>
</dbReference>
<evidence type="ECO:0000313" key="6">
    <source>
        <dbReference type="Proteomes" id="UP000661607"/>
    </source>
</evidence>
<dbReference type="InterPro" id="IPR001845">
    <property type="entry name" value="HTH_ArsR_DNA-bd_dom"/>
</dbReference>
<dbReference type="EMBL" id="JADBEF010000001">
    <property type="protein sequence ID" value="MBE1565093.1"/>
    <property type="molecule type" value="Genomic_DNA"/>
</dbReference>
<dbReference type="PRINTS" id="PR00778">
    <property type="entry name" value="HTHARSR"/>
</dbReference>
<dbReference type="Proteomes" id="UP000661607">
    <property type="component" value="Unassembled WGS sequence"/>
</dbReference>
<dbReference type="SMART" id="SM00418">
    <property type="entry name" value="HTH_ARSR"/>
    <property type="match status" value="1"/>
</dbReference>
<sequence>MRVFPQPAVEDIQLTEVLHALSDPARLEVITRLAQDGELTCRGVGEEIGLHKSTMSHHYRVLRESGVVSTRQEGRQKFMTLRKADLDTRFPGLLDSILGAAL</sequence>
<name>A0ABR9KU13_9ACTN</name>
<reference evidence="5 6" key="1">
    <citation type="submission" date="2020-10" db="EMBL/GenBank/DDBJ databases">
        <title>Sequencing the genomes of 1000 actinobacteria strains.</title>
        <authorList>
            <person name="Klenk H.-P."/>
        </authorList>
    </citation>
    <scope>NUCLEOTIDE SEQUENCE [LARGE SCALE GENOMIC DNA]</scope>
    <source>
        <strain evidence="5 6">DSM 43748</strain>
    </source>
</reference>